<feature type="domain" description="AB hydrolase-1" evidence="2">
    <location>
        <begin position="52"/>
        <end position="277"/>
    </location>
</feature>
<reference evidence="3 4" key="1">
    <citation type="submission" date="2022-12" db="EMBL/GenBank/DDBJ databases">
        <title>Genome Sequence of Deinococcus aquaticus Type Strain PB314.</title>
        <authorList>
            <person name="Albert C."/>
            <person name="Hill J."/>
            <person name="Boren L."/>
            <person name="Scholz-Ng S."/>
            <person name="Fatema N."/>
            <person name="Grosso R."/>
            <person name="Soboslay E."/>
            <person name="Tuohy J."/>
        </authorList>
    </citation>
    <scope>NUCLEOTIDE SEQUENCE [LARGE SCALE GENOMIC DNA]</scope>
    <source>
        <strain evidence="3 4">PB-314</strain>
    </source>
</reference>
<evidence type="ECO:0000259" key="2">
    <source>
        <dbReference type="Pfam" id="PF00561"/>
    </source>
</evidence>
<evidence type="ECO:0000313" key="4">
    <source>
        <dbReference type="Proteomes" id="UP001217044"/>
    </source>
</evidence>
<dbReference type="InterPro" id="IPR000639">
    <property type="entry name" value="Epox_hydrolase-like"/>
</dbReference>
<dbReference type="PRINTS" id="PR00412">
    <property type="entry name" value="EPOXHYDRLASE"/>
</dbReference>
<keyword evidence="1" id="KW-0732">Signal</keyword>
<keyword evidence="4" id="KW-1185">Reference proteome</keyword>
<accession>A0ABY7UXN3</accession>
<sequence length="293" mass="30606">MKRSLTTLTTLTALLCASALAGGAQGQTIPDRGTVTVNGATVFYKATGSGEPLLLIHGYPLSGELFKNNRTLPGYRVITVDLPGFGQSRAPGREASIENYATTMLGFMDAVGLDRAVVGGMSMGGMTLLQMYKTAPDRFKGLILIDTTAEPSGVAEKANWLGTAQQAEQKGVASLVDILMPRMLTSVSRSTMPNQVQHLGGLVKAASLNGAVGGAVALANRPDANPVLPTIRVPTLIIAGMEDNLTPTELQVKMNKAIPGSRLVNIPGAGHAATFEKALAVNAALRAWLPTTR</sequence>
<dbReference type="Pfam" id="PF00561">
    <property type="entry name" value="Abhydrolase_1"/>
    <property type="match status" value="1"/>
</dbReference>
<dbReference type="RefSeq" id="WP_273987595.1">
    <property type="nucleotide sequence ID" value="NZ_BAABQT010000002.1"/>
</dbReference>
<gene>
    <name evidence="3" type="ORF">M8445_09835</name>
</gene>
<evidence type="ECO:0000256" key="1">
    <source>
        <dbReference type="SAM" id="SignalP"/>
    </source>
</evidence>
<dbReference type="InterPro" id="IPR050471">
    <property type="entry name" value="AB_hydrolase"/>
</dbReference>
<dbReference type="InterPro" id="IPR029058">
    <property type="entry name" value="AB_hydrolase_fold"/>
</dbReference>
<name>A0ABY7UXN3_9DEIO</name>
<dbReference type="InterPro" id="IPR000073">
    <property type="entry name" value="AB_hydrolase_1"/>
</dbReference>
<proteinExistence type="predicted"/>
<dbReference type="PANTHER" id="PTHR43433:SF4">
    <property type="entry name" value="NON-HEME CHLOROPEROXIDASE-RELATED"/>
    <property type="match status" value="1"/>
</dbReference>
<feature type="chain" id="PRO_5047234439" evidence="1">
    <location>
        <begin position="22"/>
        <end position="293"/>
    </location>
</feature>
<dbReference type="Proteomes" id="UP001217044">
    <property type="component" value="Chromosome"/>
</dbReference>
<dbReference type="EMBL" id="CP115165">
    <property type="protein sequence ID" value="WDA57661.1"/>
    <property type="molecule type" value="Genomic_DNA"/>
</dbReference>
<keyword evidence="3" id="KW-0378">Hydrolase</keyword>
<dbReference type="PANTHER" id="PTHR43433">
    <property type="entry name" value="HYDROLASE, ALPHA/BETA FOLD FAMILY PROTEIN"/>
    <property type="match status" value="1"/>
</dbReference>
<dbReference type="SUPFAM" id="SSF53474">
    <property type="entry name" value="alpha/beta-Hydrolases"/>
    <property type="match status" value="1"/>
</dbReference>
<feature type="signal peptide" evidence="1">
    <location>
        <begin position="1"/>
        <end position="21"/>
    </location>
</feature>
<dbReference type="PRINTS" id="PR00111">
    <property type="entry name" value="ABHYDROLASE"/>
</dbReference>
<organism evidence="3 4">
    <name type="scientific">Deinococcus aquaticus</name>
    <dbReference type="NCBI Taxonomy" id="328692"/>
    <lineage>
        <taxon>Bacteria</taxon>
        <taxon>Thermotogati</taxon>
        <taxon>Deinococcota</taxon>
        <taxon>Deinococci</taxon>
        <taxon>Deinococcales</taxon>
        <taxon>Deinococcaceae</taxon>
        <taxon>Deinococcus</taxon>
    </lineage>
</organism>
<dbReference type="Gene3D" id="3.40.50.1820">
    <property type="entry name" value="alpha/beta hydrolase"/>
    <property type="match status" value="1"/>
</dbReference>
<evidence type="ECO:0000313" key="3">
    <source>
        <dbReference type="EMBL" id="WDA57661.1"/>
    </source>
</evidence>
<dbReference type="GO" id="GO:0016787">
    <property type="term" value="F:hydrolase activity"/>
    <property type="evidence" value="ECO:0007669"/>
    <property type="project" value="UniProtKB-KW"/>
</dbReference>
<protein>
    <submittedName>
        <fullName evidence="3">Alpha/beta hydrolase</fullName>
    </submittedName>
</protein>